<name>A0A7X3FRA0_9HYPH</name>
<dbReference type="GO" id="GO:0004601">
    <property type="term" value="F:peroxidase activity"/>
    <property type="evidence" value="ECO:0007669"/>
    <property type="project" value="InterPro"/>
</dbReference>
<dbReference type="InterPro" id="IPR018511">
    <property type="entry name" value="Hemolysin-typ_Ca-bd_CS"/>
</dbReference>
<dbReference type="SUPFAM" id="SSF51120">
    <property type="entry name" value="beta-Roll"/>
    <property type="match status" value="7"/>
</dbReference>
<feature type="compositionally biased region" description="Acidic residues" evidence="4">
    <location>
        <begin position="2532"/>
        <end position="2575"/>
    </location>
</feature>
<evidence type="ECO:0008006" key="7">
    <source>
        <dbReference type="Google" id="ProtNLM"/>
    </source>
</evidence>
<evidence type="ECO:0000313" key="5">
    <source>
        <dbReference type="EMBL" id="MVS98837.1"/>
    </source>
</evidence>
<dbReference type="PROSITE" id="PS00330">
    <property type="entry name" value="HEMOLYSIN_CALCIUM"/>
    <property type="match status" value="6"/>
</dbReference>
<dbReference type="GO" id="GO:0006979">
    <property type="term" value="P:response to oxidative stress"/>
    <property type="evidence" value="ECO:0007669"/>
    <property type="project" value="InterPro"/>
</dbReference>
<dbReference type="CDD" id="cd09821">
    <property type="entry name" value="An_peroxidase_bacterial_2"/>
    <property type="match status" value="1"/>
</dbReference>
<dbReference type="PRINTS" id="PR00313">
    <property type="entry name" value="CABNDNGRPT"/>
</dbReference>
<dbReference type="InterPro" id="IPR010255">
    <property type="entry name" value="Haem_peroxidase_sf"/>
</dbReference>
<comment type="caution">
    <text evidence="5">The sequence shown here is derived from an EMBL/GenBank/DDBJ whole genome shotgun (WGS) entry which is preliminary data.</text>
</comment>
<evidence type="ECO:0000313" key="6">
    <source>
        <dbReference type="Proteomes" id="UP000438106"/>
    </source>
</evidence>
<dbReference type="Proteomes" id="UP000438106">
    <property type="component" value="Unassembled WGS sequence"/>
</dbReference>
<dbReference type="InterPro" id="IPR001343">
    <property type="entry name" value="Hemolysn_Ca-bd"/>
</dbReference>
<organism evidence="5 6">
    <name type="scientific">Devosia marina</name>
    <dbReference type="NCBI Taxonomy" id="2683198"/>
    <lineage>
        <taxon>Bacteria</taxon>
        <taxon>Pseudomonadati</taxon>
        <taxon>Pseudomonadota</taxon>
        <taxon>Alphaproteobacteria</taxon>
        <taxon>Hyphomicrobiales</taxon>
        <taxon>Devosiaceae</taxon>
        <taxon>Devosia</taxon>
    </lineage>
</organism>
<keyword evidence="3" id="KW-0325">Glycoprotein</keyword>
<keyword evidence="2" id="KW-0964">Secreted</keyword>
<accession>A0A7X3FRA0</accession>
<keyword evidence="6" id="KW-1185">Reference proteome</keyword>
<evidence type="ECO:0000256" key="4">
    <source>
        <dbReference type="SAM" id="MobiDB-lite"/>
    </source>
</evidence>
<comment type="subcellular location">
    <subcellularLocation>
        <location evidence="1">Secreted</location>
    </subcellularLocation>
</comment>
<evidence type="ECO:0000256" key="1">
    <source>
        <dbReference type="ARBA" id="ARBA00004613"/>
    </source>
</evidence>
<dbReference type="Gene3D" id="1.10.640.10">
    <property type="entry name" value="Haem peroxidase domain superfamily, animal type"/>
    <property type="match status" value="3"/>
</dbReference>
<dbReference type="PANTHER" id="PTHR11475">
    <property type="entry name" value="OXIDASE/PEROXIDASE"/>
    <property type="match status" value="1"/>
</dbReference>
<gene>
    <name evidence="5" type="ORF">GO014_07360</name>
</gene>
<dbReference type="InterPro" id="IPR011049">
    <property type="entry name" value="Serralysin-like_metalloprot_C"/>
</dbReference>
<dbReference type="GO" id="GO:0020037">
    <property type="term" value="F:heme binding"/>
    <property type="evidence" value="ECO:0007669"/>
    <property type="project" value="InterPro"/>
</dbReference>
<dbReference type="InterPro" id="IPR019791">
    <property type="entry name" value="Haem_peroxidase_animal"/>
</dbReference>
<dbReference type="RefSeq" id="WP_157289682.1">
    <property type="nucleotide sequence ID" value="NZ_WQRF01000001.1"/>
</dbReference>
<dbReference type="SUPFAM" id="SSF48113">
    <property type="entry name" value="Heme-dependent peroxidases"/>
    <property type="match status" value="2"/>
</dbReference>
<dbReference type="PANTHER" id="PTHR11475:SF4">
    <property type="entry name" value="CHORION PEROXIDASE"/>
    <property type="match status" value="1"/>
</dbReference>
<proteinExistence type="predicted"/>
<dbReference type="EMBL" id="WQRF01000001">
    <property type="protein sequence ID" value="MVS98837.1"/>
    <property type="molecule type" value="Genomic_DNA"/>
</dbReference>
<dbReference type="GO" id="GO:0005576">
    <property type="term" value="C:extracellular region"/>
    <property type="evidence" value="ECO:0007669"/>
    <property type="project" value="UniProtKB-SubCell"/>
</dbReference>
<protein>
    <recommendedName>
        <fullName evidence="7">Ca2+-binding protein, RTX toxin-related</fullName>
    </recommendedName>
</protein>
<dbReference type="Pfam" id="PF03098">
    <property type="entry name" value="An_peroxidase"/>
    <property type="match status" value="3"/>
</dbReference>
<sequence length="2868" mass="302845">MAIELNLNDLQFILKQIKIGEAHANGAALTEIRIDPASGEVITDGVFYDSNGVFTGDAGWPRAIPDTKTPFGIRTVDGSYNNLVAGRELWGASDQPMPRFLSPNYMNDADGDTMNFGPGGLVTNTDYSILNGVPGAANGGNTGNVADADPRIISNLIADMSINNPAAIFAALVFAGSEDPYADLAALLSVRGAGGADLTTLEQDLAVAETNFQAAMAGYDPLDSTTWDAIQDAGAALTIAEQALASAQAASADPNGAFLAMAHDMGILDETNGLIIPNVAPDEGISAPFNAWMTFFGQFFDHGLDLISKGGNGTIYVPLQNDDPLVLGADGILGTADDLAPQLRFMALTRATTVLDENGIPTQKNVTTPHVDQNQTYTSHASHQVFLREYVMGPNGPVSTGRLLEGQQGGLATWGDIKEQARSLLGIELDDRDVHAVPLLRTDAYGEFVRGPNGLPLIVTNIGLDGIPNTADDTTIEGNLTTPVATWNVAVKISNAFLDDIAHDAVPVFVDPDRNPATLNSVWTSADADGDTGNAQALNAFGVRTEYDNELLDRHFITGDGRGNENFGLTAVHHVFHSEHNRQTVVQKLKILEEGDLAFVNDWLVTDLTAGELASLHASLDAAVDKHAFINGLTLAWDGERIFQAARFATEMQYQHLVFEEFGRKIQPAIDPFVFNSVTDINPAIFAEFANVVYRFGHSMLTDSLPRAFYDPLGTADTAFLNTVDSGLIAAFLNPVQYDNDGGISSEAAAGAVVRGLTNVRGNAIDEFVVDALRNNLLGLPLDLAAINIARGRDTGMPTLNQAREQLFSATGHSFLRPYNNWADFAVGLKNPLSVVNFVAAYGTHSLLLAADTLAEKREVAMELVFGVDAAGNATDIADRNSFINGTGTFSGNLGGLNDVDLWIGGLAEKILLFGGMLGSTFTAVFEAQMEALQDADRFYYLTRTQGLNFLDALENNAFSKMIMANTDLTEPGLDGIRGTADDVIRHHIGIDSFAKYDLVLEVNQNYQQDYNGTDPGKDPNDIDDVLAGLGFTQVGRTLPAAFQAYYDNYLRYIGGEHVVLGGTSANDVLIGDLGDDAIWGDAGNDYIEGGQGVDLIMGGAGDDIILDEGDEGDFIKGDAGDDVIASSNGLDVLMGGEGKDVVFAGKDDTEVFGGEGDDFILGGDGADFLLGNEGDDWIEAGGGFDTTAGDNSELFFNSTILGHDVMFAGSDEHDFDAESGDDIMVQGESVMRNEGMFGFDWVSYQGATFDANADMRIRIFTTEEADILRNRFDKVEALSGGDGNDTLRGDDRVAGTPPAIPTVNNTETLFFKDELSQAGLDRIEGLRELLGNLVSGVPVGTSEDIVAFTGGNILLGGGGSDILQGNGGDDFIDGNARLNVRIRLTDPGAENTAANEIATIYTLKHVFTAVDAVAPTWIGKSLFELLVSRTIVPSQMHIVREIIADDGAVEDVDTAVFNDNFLADDGTENYTVTLNADGSVTVAHVNVTADIDPVTGRRLISDGVDTLRNIERLQFRDQTIVLADLINQPAQGAPVISDLTPTEGQPLTVDVSSITDANGVGPLSFQWQVSVDGVIWANVPALLGGNSPSFTPTDVDLGPLGNAANAFAGMQLRVAVSFTDGGGNLETLVSDATAPVGANWARGPIAPSPFNGTAGDDIANGSFLSDVLNGAAGNDILNGNGGADTLNGGSGDDILTGGTGNDTVNGGDDNDTIIWRTGDGRDRIDGGAGNDTIVITGNAGAETFRIYTRAEAVLAGMTGLAAATEIVITRNGTSNASIIAELDNIEEIVVNTLEVSANDGNGVPNGGATGGDTVLVIGNFLGTSLNFSTITVNGSAADDTVDFSALTSAHRIVFRSNGGNDTIVGTVRPQDVIELAPGEDVSDYTLVDNGNGTQTYSNGTHSVMFTGSVPPQFQNGPGNSGNLLDDEDIEDLLDMVRDPAFDRNSSGYGNNVDNPTWGAADHRFIRLTDAYFTDGATGIRQTALTPREISNILSNQDNDGDGIEESIVNAFGGTSLLTFFGQYFDHGLDFVAKGQPGSVYIGNVGPVPVNAPRSNIVLGTGVDPDGIPNNGDEVPAEYINHASPYVDQNQAYGSHDAITDILRRWEVGSDGGPVQTAYLLTGDADSTGYMLLPTLAHIRDNFRLMTGGGELTSDDVGNYQGTGQPLLIDFIPKFVTLPDGTESNYLDLDQIGHYFVAGDGRANENVMLTSIHTIWHRNHNFWVDELKARTNNEWTEQEYFEAARIRNIAEYQRVVFTEFITAMAGGFGDSDDNEHGFEGYDPTINASISVEFAQAAYRFGHSMLNETVSYVDENGALQEVSLVQAFLSPAQVVNLGVSNLLAGAIQVQHQAIDEDVVNALRNQLVGRPLDLAALNIFRGRDMGVAPFNVVRSQLYEQTHLSALKPYTGWADFALRNGISSVMLAKLQQAYPDGFDSMDLWVGGLLEKPVAGQLGSTFGYIFLEQLNRLQHGDRLYYLEIFDDSLFRGESSVTFADIIARNTGLTGLPDNVFDLDGSNAPENDDDHIFNSVDADDDAVGQDGNDDDDDDAAGQDDDDLEEDFEDEDDEGDEDDSGTDGSGLVAPVIGTPAGGVLMGTSGPDLIFGMSGVDFVIAGAGADIIRLGDGDDFADAGAGNDVVWSGTGDDDVLGGDGNDMLYGEAGDDWISGDAGNDMIDGGAGNDELYGGSGDDKFIGRINDGDDLIDGGAGIDTLDLGSMTEAVHVNLGTGIGGRGHVTGSQSGTDTLYGVENVTTGSGNDTIIASIAVNIMDGGAGEDVFVFGSAAAADGDTILNFEAGDKIDLSGMLAGGTSFSLVNGAPSAGQIALSHEVREDGEYTVVTGNVDGGDADFRISITGNHNLTSSDFNL</sequence>
<reference evidence="5 6" key="1">
    <citation type="submission" date="2019-12" db="EMBL/GenBank/DDBJ databases">
        <title>Devosia maris sp. nov., isolated from the deep seawater.</title>
        <authorList>
            <person name="Liu Y."/>
        </authorList>
    </citation>
    <scope>NUCLEOTIDE SEQUENCE [LARGE SCALE GENOMIC DNA]</scope>
    <source>
        <strain evidence="5 6">L53-10-65</strain>
    </source>
</reference>
<dbReference type="Pfam" id="PF00353">
    <property type="entry name" value="HemolysinCabind"/>
    <property type="match status" value="11"/>
</dbReference>
<feature type="region of interest" description="Disordered" evidence="4">
    <location>
        <begin position="2515"/>
        <end position="2584"/>
    </location>
</feature>
<dbReference type="InterPro" id="IPR037120">
    <property type="entry name" value="Haem_peroxidase_sf_animal"/>
</dbReference>
<evidence type="ECO:0000256" key="2">
    <source>
        <dbReference type="ARBA" id="ARBA00022525"/>
    </source>
</evidence>
<dbReference type="Gene3D" id="2.150.10.10">
    <property type="entry name" value="Serralysin-like metalloprotease, C-terminal"/>
    <property type="match status" value="5"/>
</dbReference>
<evidence type="ECO:0000256" key="3">
    <source>
        <dbReference type="ARBA" id="ARBA00023180"/>
    </source>
</evidence>
<dbReference type="PROSITE" id="PS50292">
    <property type="entry name" value="PEROXIDASE_3"/>
    <property type="match status" value="2"/>
</dbReference>
<dbReference type="GO" id="GO:0005509">
    <property type="term" value="F:calcium ion binding"/>
    <property type="evidence" value="ECO:0007669"/>
    <property type="project" value="InterPro"/>
</dbReference>